<sequence length="72" mass="8216">MTKQCNPVVIVYVTLVVSFFLLQNYYRVKAYFKALALEVRHNAAIVVAYYPPYDINAAERETTLKQASLVVS</sequence>
<keyword evidence="1" id="KW-0812">Transmembrane</keyword>
<feature type="transmembrane region" description="Helical" evidence="1">
    <location>
        <begin position="6"/>
        <end position="26"/>
    </location>
</feature>
<name>A0A1H4DD60_XYLRU</name>
<evidence type="ECO:0000313" key="2">
    <source>
        <dbReference type="EMBL" id="SEA70557.1"/>
    </source>
</evidence>
<proteinExistence type="predicted"/>
<accession>A0A1H4DD60</accession>
<dbReference type="Proteomes" id="UP000182257">
    <property type="component" value="Unassembled WGS sequence"/>
</dbReference>
<keyword evidence="1" id="KW-1133">Transmembrane helix</keyword>
<protein>
    <submittedName>
        <fullName evidence="2">Uncharacterized protein</fullName>
    </submittedName>
</protein>
<dbReference type="EMBL" id="FNRF01000004">
    <property type="protein sequence ID" value="SEA70557.1"/>
    <property type="molecule type" value="Genomic_DNA"/>
</dbReference>
<dbReference type="AlphaFoldDB" id="A0A1H4DD60"/>
<organism evidence="2 3">
    <name type="scientific">Xylanibacter ruminicola</name>
    <name type="common">Prevotella ruminicola</name>
    <dbReference type="NCBI Taxonomy" id="839"/>
    <lineage>
        <taxon>Bacteria</taxon>
        <taxon>Pseudomonadati</taxon>
        <taxon>Bacteroidota</taxon>
        <taxon>Bacteroidia</taxon>
        <taxon>Bacteroidales</taxon>
        <taxon>Prevotellaceae</taxon>
        <taxon>Xylanibacter</taxon>
    </lineage>
</organism>
<evidence type="ECO:0000313" key="3">
    <source>
        <dbReference type="Proteomes" id="UP000182257"/>
    </source>
</evidence>
<reference evidence="2 3" key="1">
    <citation type="submission" date="2016-10" db="EMBL/GenBank/DDBJ databases">
        <authorList>
            <person name="de Groot N.N."/>
        </authorList>
    </citation>
    <scope>NUCLEOTIDE SEQUENCE [LARGE SCALE GENOMIC DNA]</scope>
    <source>
        <strain evidence="2 3">D31d</strain>
    </source>
</reference>
<keyword evidence="1" id="KW-0472">Membrane</keyword>
<evidence type="ECO:0000256" key="1">
    <source>
        <dbReference type="SAM" id="Phobius"/>
    </source>
</evidence>
<gene>
    <name evidence="2" type="ORF">SAMN05216462_2248</name>
</gene>